<dbReference type="GeneID" id="28998381"/>
<keyword evidence="1" id="KW-0812">Transmembrane</keyword>
<evidence type="ECO:0000313" key="3">
    <source>
        <dbReference type="Proteomes" id="UP000077315"/>
    </source>
</evidence>
<keyword evidence="1" id="KW-0472">Membrane</keyword>
<proteinExistence type="predicted"/>
<reference evidence="3" key="1">
    <citation type="submission" date="2015-06" db="EMBL/GenBank/DDBJ databases">
        <title>Expansion of signal transduction pathways in fungi by whole-genome duplication.</title>
        <authorList>
            <consortium name="DOE Joint Genome Institute"/>
            <person name="Corrochano L.M."/>
            <person name="Kuo A."/>
            <person name="Marcet-Houben M."/>
            <person name="Polaino S."/>
            <person name="Salamov A."/>
            <person name="Villalobos J.M."/>
            <person name="Alvarez M.I."/>
            <person name="Avalos J."/>
            <person name="Benito E.P."/>
            <person name="Benoit I."/>
            <person name="Burger G."/>
            <person name="Camino L.P."/>
            <person name="Canovas D."/>
            <person name="Cerda-Olmedo E."/>
            <person name="Cheng J.-F."/>
            <person name="Dominguez A."/>
            <person name="Elias M."/>
            <person name="Eslava A.P."/>
            <person name="Glaser F."/>
            <person name="Grimwood J."/>
            <person name="Gutierrez G."/>
            <person name="Heitman J."/>
            <person name="Henrissat B."/>
            <person name="Iturriaga E.A."/>
            <person name="Lang B.F."/>
            <person name="Lavin J.L."/>
            <person name="Lee S."/>
            <person name="Li W."/>
            <person name="Lindquist E."/>
            <person name="Lopez-Garcia S."/>
            <person name="Luque E.M."/>
            <person name="Marcos A.T."/>
            <person name="Martin J."/>
            <person name="McCluskey K."/>
            <person name="Medina H.R."/>
            <person name="Miralles-Duran A."/>
            <person name="Miyazaki A."/>
            <person name="Munoz-Torres E."/>
            <person name="Oguiza J.A."/>
            <person name="Ohm R."/>
            <person name="Olmedo M."/>
            <person name="Orejas M."/>
            <person name="Ortiz-Castellanos L."/>
            <person name="Pisabarro A.G."/>
            <person name="Rodriguez-Romero J."/>
            <person name="Ruiz-Herrera J."/>
            <person name="Ruiz-Vazquez R."/>
            <person name="Sanz C."/>
            <person name="Schackwitz W."/>
            <person name="Schmutz J."/>
            <person name="Shahriari M."/>
            <person name="Shelest E."/>
            <person name="Silva-Franco F."/>
            <person name="Soanes D."/>
            <person name="Syed K."/>
            <person name="Tagua V.G."/>
            <person name="Talbot N.J."/>
            <person name="Thon M."/>
            <person name="De vries R.P."/>
            <person name="Wiebenga A."/>
            <person name="Yadav J.S."/>
            <person name="Braun E.L."/>
            <person name="Baker S."/>
            <person name="Garre V."/>
            <person name="Horwitz B."/>
            <person name="Torres-Martinez S."/>
            <person name="Idnurm A."/>
            <person name="Herrera-Estrella A."/>
            <person name="Gabaldon T."/>
            <person name="Grigoriev I.V."/>
        </authorList>
    </citation>
    <scope>NUCLEOTIDE SEQUENCE [LARGE SCALE GENOMIC DNA]</scope>
    <source>
        <strain evidence="3">NRRL 1555(-)</strain>
    </source>
</reference>
<keyword evidence="3" id="KW-1185">Reference proteome</keyword>
<organism evidence="2 3">
    <name type="scientific">Phycomyces blakesleeanus (strain ATCC 8743b / DSM 1359 / FGSC 10004 / NBRC 33097 / NRRL 1555)</name>
    <dbReference type="NCBI Taxonomy" id="763407"/>
    <lineage>
        <taxon>Eukaryota</taxon>
        <taxon>Fungi</taxon>
        <taxon>Fungi incertae sedis</taxon>
        <taxon>Mucoromycota</taxon>
        <taxon>Mucoromycotina</taxon>
        <taxon>Mucoromycetes</taxon>
        <taxon>Mucorales</taxon>
        <taxon>Phycomycetaceae</taxon>
        <taxon>Phycomyces</taxon>
    </lineage>
</organism>
<name>A0A162T504_PHYB8</name>
<dbReference type="VEuPathDB" id="FungiDB:PHYBLDRAFT_175359"/>
<evidence type="ECO:0000256" key="1">
    <source>
        <dbReference type="SAM" id="Phobius"/>
    </source>
</evidence>
<dbReference type="RefSeq" id="XP_018284342.1">
    <property type="nucleotide sequence ID" value="XM_018437475.1"/>
</dbReference>
<protein>
    <submittedName>
        <fullName evidence="2">Uncharacterized protein</fullName>
    </submittedName>
</protein>
<dbReference type="Proteomes" id="UP000077315">
    <property type="component" value="Unassembled WGS sequence"/>
</dbReference>
<feature type="transmembrane region" description="Helical" evidence="1">
    <location>
        <begin position="20"/>
        <end position="36"/>
    </location>
</feature>
<keyword evidence="1" id="KW-1133">Transmembrane helix</keyword>
<evidence type="ECO:0000313" key="2">
    <source>
        <dbReference type="EMBL" id="OAD66302.1"/>
    </source>
</evidence>
<sequence length="119" mass="14246">MRVSYEWRMWLGCLQSSHGYLIIVIIYFNGNSLLSINKDRVFRQNPIVFGNLDTVPASSDQLYSSFSYYRQGFYYQNQLSLLKIMYRLTRGRSVFTIYSFFQSTYDYLLHTRLLQYSAH</sequence>
<dbReference type="AlphaFoldDB" id="A0A162T504"/>
<gene>
    <name evidence="2" type="ORF">PHYBLDRAFT_175359</name>
</gene>
<accession>A0A162T504</accession>
<dbReference type="EMBL" id="KV441004">
    <property type="protein sequence ID" value="OAD66302.1"/>
    <property type="molecule type" value="Genomic_DNA"/>
</dbReference>
<dbReference type="InParanoid" id="A0A162T504"/>